<evidence type="ECO:0008006" key="5">
    <source>
        <dbReference type="Google" id="ProtNLM"/>
    </source>
</evidence>
<dbReference type="VEuPathDB" id="FungiDB:MYCFIDRAFT_193651"/>
<dbReference type="OrthoDB" id="5413827at2759"/>
<dbReference type="EMBL" id="KB446556">
    <property type="protein sequence ID" value="EME85309.1"/>
    <property type="molecule type" value="Genomic_DNA"/>
</dbReference>
<sequence length="242" mass="27548">MVFNSTSQIVTILLLRVVTTYRNVGKGAVDYINRHIDLPIHIENISNTEPSIPKPDSQYQSLRSKNKFTSPLLHLPRELRDIILTFISDASPPPLDARRSPLPSLLSVSSQLRDEFAQIFYSRKLILAGGAPSPSYEKKFFQGFCQAHKKYVKRVHWLWDSYGTKEQAVARARELDAVSFMQEGTWTVGYIDGFGIEEGKRCARRNHIDREPWAFSGLEKRGSRDASRRKPTTIRGEARAVS</sequence>
<reference evidence="3 4" key="1">
    <citation type="journal article" date="2012" name="PLoS Pathog.">
        <title>Diverse lifestyles and strategies of plant pathogenesis encoded in the genomes of eighteen Dothideomycetes fungi.</title>
        <authorList>
            <person name="Ohm R.A."/>
            <person name="Feau N."/>
            <person name="Henrissat B."/>
            <person name="Schoch C.L."/>
            <person name="Horwitz B.A."/>
            <person name="Barry K.W."/>
            <person name="Condon B.J."/>
            <person name="Copeland A.C."/>
            <person name="Dhillon B."/>
            <person name="Glaser F."/>
            <person name="Hesse C.N."/>
            <person name="Kosti I."/>
            <person name="LaButti K."/>
            <person name="Lindquist E.A."/>
            <person name="Lucas S."/>
            <person name="Salamov A.A."/>
            <person name="Bradshaw R.E."/>
            <person name="Ciuffetti L."/>
            <person name="Hamelin R.C."/>
            <person name="Kema G.H.J."/>
            <person name="Lawrence C."/>
            <person name="Scott J.A."/>
            <person name="Spatafora J.W."/>
            <person name="Turgeon B.G."/>
            <person name="de Wit P.J.G.M."/>
            <person name="Zhong S."/>
            <person name="Goodwin S.B."/>
            <person name="Grigoriev I.V."/>
        </authorList>
    </citation>
    <scope>NUCLEOTIDE SEQUENCE [LARGE SCALE GENOMIC DNA]</scope>
    <source>
        <strain evidence="3 4">CIRAD86</strain>
    </source>
</reference>
<evidence type="ECO:0000313" key="3">
    <source>
        <dbReference type="EMBL" id="EME85309.1"/>
    </source>
</evidence>
<evidence type="ECO:0000256" key="2">
    <source>
        <dbReference type="SAM" id="SignalP"/>
    </source>
</evidence>
<feature type="chain" id="PRO_5004031045" description="F-box domain-containing protein" evidence="2">
    <location>
        <begin position="21"/>
        <end position="242"/>
    </location>
</feature>
<evidence type="ECO:0000313" key="4">
    <source>
        <dbReference type="Proteomes" id="UP000016932"/>
    </source>
</evidence>
<keyword evidence="4" id="KW-1185">Reference proteome</keyword>
<evidence type="ECO:0000256" key="1">
    <source>
        <dbReference type="SAM" id="MobiDB-lite"/>
    </source>
</evidence>
<dbReference type="Proteomes" id="UP000016932">
    <property type="component" value="Unassembled WGS sequence"/>
</dbReference>
<proteinExistence type="predicted"/>
<accession>M3A2A9</accession>
<keyword evidence="2" id="KW-0732">Signal</keyword>
<organism evidence="3 4">
    <name type="scientific">Pseudocercospora fijiensis (strain CIRAD86)</name>
    <name type="common">Black leaf streak disease fungus</name>
    <name type="synonym">Mycosphaerella fijiensis</name>
    <dbReference type="NCBI Taxonomy" id="383855"/>
    <lineage>
        <taxon>Eukaryota</taxon>
        <taxon>Fungi</taxon>
        <taxon>Dikarya</taxon>
        <taxon>Ascomycota</taxon>
        <taxon>Pezizomycotina</taxon>
        <taxon>Dothideomycetes</taxon>
        <taxon>Dothideomycetidae</taxon>
        <taxon>Mycosphaerellales</taxon>
        <taxon>Mycosphaerellaceae</taxon>
        <taxon>Pseudocercospora</taxon>
    </lineage>
</organism>
<dbReference type="HOGENOM" id="CLU_1147613_0_0_1"/>
<gene>
    <name evidence="3" type="ORF">MYCFIDRAFT_193651</name>
</gene>
<dbReference type="RefSeq" id="XP_007922966.1">
    <property type="nucleotide sequence ID" value="XM_007924775.1"/>
</dbReference>
<dbReference type="KEGG" id="pfj:MYCFIDRAFT_193651"/>
<feature type="compositionally biased region" description="Basic and acidic residues" evidence="1">
    <location>
        <begin position="219"/>
        <end position="228"/>
    </location>
</feature>
<dbReference type="GeneID" id="19335346"/>
<name>M3A2A9_PSEFD</name>
<dbReference type="eggNOG" id="ENOG502RHB4">
    <property type="taxonomic scope" value="Eukaryota"/>
</dbReference>
<protein>
    <recommendedName>
        <fullName evidence="5">F-box domain-containing protein</fullName>
    </recommendedName>
</protein>
<feature type="region of interest" description="Disordered" evidence="1">
    <location>
        <begin position="219"/>
        <end position="242"/>
    </location>
</feature>
<dbReference type="AlphaFoldDB" id="M3A2A9"/>
<feature type="signal peptide" evidence="2">
    <location>
        <begin position="1"/>
        <end position="20"/>
    </location>
</feature>